<keyword evidence="1" id="KW-0472">Membrane</keyword>
<proteinExistence type="predicted"/>
<accession>I8U126</accession>
<keyword evidence="1" id="KW-0812">Transmembrane</keyword>
<dbReference type="EMBL" id="CP010978">
    <property type="protein sequence ID" value="AJQ29479.1"/>
    <property type="molecule type" value="Genomic_DNA"/>
</dbReference>
<dbReference type="STRING" id="1192197.JBW_04146"/>
<protein>
    <submittedName>
        <fullName evidence="2">Uncharacterized protein</fullName>
    </submittedName>
</protein>
<dbReference type="Proteomes" id="UP000005361">
    <property type="component" value="Chromosome"/>
</dbReference>
<sequence length="129" mass="14891">MTQDHNKQSKGLIEMDSRKYTDFMSKHGIIYLVIVDLESYAIVSFGWSYKLPYAGLLDLFHDEESIKSLNDSLEGEIMPQAMRQGEVKCLICKPKNDMLVGLFYLENRDVAEAYKFGEQLNEELSELLK</sequence>
<evidence type="ECO:0000313" key="3">
    <source>
        <dbReference type="Proteomes" id="UP000005361"/>
    </source>
</evidence>
<reference evidence="2 3" key="1">
    <citation type="journal article" date="2015" name="Genome Announc.">
        <title>Complete Genome Sequence of Pelosinus fermentans JBW45, a Member of a Remarkably Competitive Group of Negativicutes in the Firmicutes Phylum.</title>
        <authorList>
            <person name="De Leon K.B."/>
            <person name="Utturkar S.M."/>
            <person name="Camilleri L.B."/>
            <person name="Elias D.A."/>
            <person name="Arkin A.P."/>
            <person name="Fields M.W."/>
            <person name="Brown S.D."/>
            <person name="Wall J.D."/>
        </authorList>
    </citation>
    <scope>NUCLEOTIDE SEQUENCE [LARGE SCALE GENOMIC DNA]</scope>
    <source>
        <strain evidence="2 3">JBW45</strain>
    </source>
</reference>
<dbReference type="KEGG" id="pft:JBW_04146"/>
<evidence type="ECO:0000256" key="1">
    <source>
        <dbReference type="SAM" id="Phobius"/>
    </source>
</evidence>
<gene>
    <name evidence="2" type="ORF">JBW_04146</name>
</gene>
<dbReference type="HOGENOM" id="CLU_1946741_0_0_9"/>
<evidence type="ECO:0000313" key="2">
    <source>
        <dbReference type="EMBL" id="AJQ29479.1"/>
    </source>
</evidence>
<dbReference type="AlphaFoldDB" id="I8U126"/>
<name>I8U126_9FIRM</name>
<reference evidence="3" key="2">
    <citation type="submission" date="2015-02" db="EMBL/GenBank/DDBJ databases">
        <title>Complete Genome Sequence of Pelosinus fermentans JBW45.</title>
        <authorList>
            <person name="De Leon K.B."/>
            <person name="Utturkar S.M."/>
            <person name="Camilleri L.B."/>
            <person name="Arkin A.P."/>
            <person name="Fields M.W."/>
            <person name="Brown S.D."/>
            <person name="Wall J.D."/>
        </authorList>
    </citation>
    <scope>NUCLEOTIDE SEQUENCE [LARGE SCALE GENOMIC DNA]</scope>
    <source>
        <strain evidence="3">JBW45</strain>
    </source>
</reference>
<organism evidence="2 3">
    <name type="scientific">Pelosinus fermentans JBW45</name>
    <dbReference type="NCBI Taxonomy" id="1192197"/>
    <lineage>
        <taxon>Bacteria</taxon>
        <taxon>Bacillati</taxon>
        <taxon>Bacillota</taxon>
        <taxon>Negativicutes</taxon>
        <taxon>Selenomonadales</taxon>
        <taxon>Sporomusaceae</taxon>
        <taxon>Pelosinus</taxon>
    </lineage>
</organism>
<keyword evidence="1" id="KW-1133">Transmembrane helix</keyword>
<feature type="transmembrane region" description="Helical" evidence="1">
    <location>
        <begin position="28"/>
        <end position="49"/>
    </location>
</feature>